<dbReference type="EMBL" id="JACHVS010000002">
    <property type="protein sequence ID" value="MBB2997466.1"/>
    <property type="molecule type" value="Genomic_DNA"/>
</dbReference>
<dbReference type="Proteomes" id="UP000523000">
    <property type="component" value="Unassembled WGS sequence"/>
</dbReference>
<dbReference type="AlphaFoldDB" id="A0A839QU23"/>
<evidence type="ECO:0000259" key="1">
    <source>
        <dbReference type="Pfam" id="PF01609"/>
    </source>
</evidence>
<accession>A0A839QU23</accession>
<dbReference type="InterPro" id="IPR002559">
    <property type="entry name" value="Transposase_11"/>
</dbReference>
<protein>
    <submittedName>
        <fullName evidence="3">Putative transposase YbfD/YdcC</fullName>
    </submittedName>
</protein>
<dbReference type="GO" id="GO:0003677">
    <property type="term" value="F:DNA binding"/>
    <property type="evidence" value="ECO:0007669"/>
    <property type="project" value="InterPro"/>
</dbReference>
<organism evidence="3 4">
    <name type="scientific">Paeniglutamicibacter cryotolerans</name>
    <dbReference type="NCBI Taxonomy" id="670079"/>
    <lineage>
        <taxon>Bacteria</taxon>
        <taxon>Bacillati</taxon>
        <taxon>Actinomycetota</taxon>
        <taxon>Actinomycetes</taxon>
        <taxon>Micrococcales</taxon>
        <taxon>Micrococcaceae</taxon>
        <taxon>Paeniglutamicibacter</taxon>
    </lineage>
</organism>
<dbReference type="PANTHER" id="PTHR30298:SF0">
    <property type="entry name" value="PROTEIN YBFL-RELATED"/>
    <property type="match status" value="1"/>
</dbReference>
<name>A0A839QU23_9MICC</name>
<dbReference type="Pfam" id="PF01609">
    <property type="entry name" value="DDE_Tnp_1"/>
    <property type="match status" value="1"/>
</dbReference>
<evidence type="ECO:0000313" key="3">
    <source>
        <dbReference type="EMBL" id="MBB2997466.1"/>
    </source>
</evidence>
<dbReference type="NCBIfam" id="NF033564">
    <property type="entry name" value="transpos_ISAs1"/>
    <property type="match status" value="1"/>
</dbReference>
<dbReference type="GO" id="GO:0004803">
    <property type="term" value="F:transposase activity"/>
    <property type="evidence" value="ECO:0007669"/>
    <property type="project" value="InterPro"/>
</dbReference>
<keyword evidence="4" id="KW-1185">Reference proteome</keyword>
<proteinExistence type="predicted"/>
<feature type="domain" description="Transposase IS4-like" evidence="1">
    <location>
        <begin position="122"/>
        <end position="249"/>
    </location>
</feature>
<evidence type="ECO:0000259" key="2">
    <source>
        <dbReference type="Pfam" id="PF13808"/>
    </source>
</evidence>
<gene>
    <name evidence="3" type="ORF">E9229_003713</name>
</gene>
<dbReference type="InterPro" id="IPR051698">
    <property type="entry name" value="Transposase_11-like"/>
</dbReference>
<dbReference type="RefSeq" id="WP_183513013.1">
    <property type="nucleotide sequence ID" value="NZ_JACHVS010000002.1"/>
</dbReference>
<dbReference type="PANTHER" id="PTHR30298">
    <property type="entry name" value="H REPEAT-ASSOCIATED PREDICTED TRANSPOSASE"/>
    <property type="match status" value="1"/>
</dbReference>
<dbReference type="InterPro" id="IPR032806">
    <property type="entry name" value="YbfD_N"/>
</dbReference>
<feature type="domain" description="H repeat-associated protein N-terminal" evidence="2">
    <location>
        <begin position="32"/>
        <end position="115"/>
    </location>
</feature>
<comment type="caution">
    <text evidence="3">The sequence shown here is derived from an EMBL/GenBank/DDBJ whole genome shotgun (WGS) entry which is preliminary data.</text>
</comment>
<dbReference type="GO" id="GO:0006313">
    <property type="term" value="P:DNA transposition"/>
    <property type="evidence" value="ECO:0007669"/>
    <property type="project" value="InterPro"/>
</dbReference>
<dbReference type="Pfam" id="PF13808">
    <property type="entry name" value="DDE_Tnp_1_assoc"/>
    <property type="match status" value="1"/>
</dbReference>
<sequence>MPSSPINILHGQLEEIPETLRPLVTPETVFAALASFPDPRKPRGIRHPLAWIMAATLCAVLTGAKTFAAIADWAAHAAETSLPGTGFKAPHVTTFQRVLARVDADAFDRVLGMWMQTQVEAPVIAIDGKEVRGAKNGGGDRVHLMAALDHESRTVLGQVEVGIKTHEITQLDSLLKTLGPLKGKVITVDALHTLGRHAVFLHKRGAHFVMTVKGNQPKLLKHLAALPWDAVPVGNDQRDTGHGRRSIRRIKVASIPTGVRFPHVEQVAQLTRKTRKQGETEYLTL</sequence>
<dbReference type="InterPro" id="IPR047647">
    <property type="entry name" value="ISAs1_transpos"/>
</dbReference>
<reference evidence="3 4" key="1">
    <citation type="submission" date="2020-08" db="EMBL/GenBank/DDBJ databases">
        <title>Sequencing the genomes of 1000 actinobacteria strains.</title>
        <authorList>
            <person name="Klenk H.-P."/>
        </authorList>
    </citation>
    <scope>NUCLEOTIDE SEQUENCE [LARGE SCALE GENOMIC DNA]</scope>
    <source>
        <strain evidence="3 4">DSM 22826</strain>
    </source>
</reference>
<evidence type="ECO:0000313" key="4">
    <source>
        <dbReference type="Proteomes" id="UP000523000"/>
    </source>
</evidence>